<dbReference type="RefSeq" id="XP_067474801.1">
    <property type="nucleotide sequence ID" value="XM_067618704.1"/>
</dbReference>
<keyword evidence="2" id="KW-1185">Reference proteome</keyword>
<gene>
    <name evidence="1" type="ORF">ASPBRDRAFT_135517</name>
</gene>
<sequence>RTTTPVDEDMNAHVSGGNITLTTCPFWLSPTSDASFIFTGVTARLTCPLWPLPLGRMQPE</sequence>
<evidence type="ECO:0000313" key="1">
    <source>
        <dbReference type="EMBL" id="OJJ67552.1"/>
    </source>
</evidence>
<proteinExistence type="predicted"/>
<dbReference type="Proteomes" id="UP000184499">
    <property type="component" value="Unassembled WGS sequence"/>
</dbReference>
<dbReference type="VEuPathDB" id="FungiDB:ASPBRDRAFT_135517"/>
<feature type="non-terminal residue" evidence="1">
    <location>
        <position position="1"/>
    </location>
</feature>
<dbReference type="OrthoDB" id="10603737at2759"/>
<dbReference type="EMBL" id="KV878693">
    <property type="protein sequence ID" value="OJJ67552.1"/>
    <property type="molecule type" value="Genomic_DNA"/>
</dbReference>
<dbReference type="GeneID" id="93571192"/>
<reference evidence="2" key="1">
    <citation type="journal article" date="2017" name="Genome Biol.">
        <title>Comparative genomics reveals high biological diversity and specific adaptations in the industrially and medically important fungal genus Aspergillus.</title>
        <authorList>
            <person name="de Vries R.P."/>
            <person name="Riley R."/>
            <person name="Wiebenga A."/>
            <person name="Aguilar-Osorio G."/>
            <person name="Amillis S."/>
            <person name="Uchima C.A."/>
            <person name="Anderluh G."/>
            <person name="Asadollahi M."/>
            <person name="Askin M."/>
            <person name="Barry K."/>
            <person name="Battaglia E."/>
            <person name="Bayram O."/>
            <person name="Benocci T."/>
            <person name="Braus-Stromeyer S.A."/>
            <person name="Caldana C."/>
            <person name="Canovas D."/>
            <person name="Cerqueira G.C."/>
            <person name="Chen F."/>
            <person name="Chen W."/>
            <person name="Choi C."/>
            <person name="Clum A."/>
            <person name="Dos Santos R.A."/>
            <person name="Damasio A.R."/>
            <person name="Diallinas G."/>
            <person name="Emri T."/>
            <person name="Fekete E."/>
            <person name="Flipphi M."/>
            <person name="Freyberg S."/>
            <person name="Gallo A."/>
            <person name="Gournas C."/>
            <person name="Habgood R."/>
            <person name="Hainaut M."/>
            <person name="Harispe M.L."/>
            <person name="Henrissat B."/>
            <person name="Hilden K.S."/>
            <person name="Hope R."/>
            <person name="Hossain A."/>
            <person name="Karabika E."/>
            <person name="Karaffa L."/>
            <person name="Karanyi Z."/>
            <person name="Krasevec N."/>
            <person name="Kuo A."/>
            <person name="Kusch H."/>
            <person name="LaButti K."/>
            <person name="Lagendijk E.L."/>
            <person name="Lapidus A."/>
            <person name="Levasseur A."/>
            <person name="Lindquist E."/>
            <person name="Lipzen A."/>
            <person name="Logrieco A.F."/>
            <person name="MacCabe A."/>
            <person name="Maekelae M.R."/>
            <person name="Malavazi I."/>
            <person name="Melin P."/>
            <person name="Meyer V."/>
            <person name="Mielnichuk N."/>
            <person name="Miskei M."/>
            <person name="Molnar A.P."/>
            <person name="Mule G."/>
            <person name="Ngan C.Y."/>
            <person name="Orejas M."/>
            <person name="Orosz E."/>
            <person name="Ouedraogo J.P."/>
            <person name="Overkamp K.M."/>
            <person name="Park H.-S."/>
            <person name="Perrone G."/>
            <person name="Piumi F."/>
            <person name="Punt P.J."/>
            <person name="Ram A.F."/>
            <person name="Ramon A."/>
            <person name="Rauscher S."/>
            <person name="Record E."/>
            <person name="Riano-Pachon D.M."/>
            <person name="Robert V."/>
            <person name="Roehrig J."/>
            <person name="Ruller R."/>
            <person name="Salamov A."/>
            <person name="Salih N.S."/>
            <person name="Samson R.A."/>
            <person name="Sandor E."/>
            <person name="Sanguinetti M."/>
            <person name="Schuetze T."/>
            <person name="Sepcic K."/>
            <person name="Shelest E."/>
            <person name="Sherlock G."/>
            <person name="Sophianopoulou V."/>
            <person name="Squina F.M."/>
            <person name="Sun H."/>
            <person name="Susca A."/>
            <person name="Todd R.B."/>
            <person name="Tsang A."/>
            <person name="Unkles S.E."/>
            <person name="van de Wiele N."/>
            <person name="van Rossen-Uffink D."/>
            <person name="Oliveira J.V."/>
            <person name="Vesth T.C."/>
            <person name="Visser J."/>
            <person name="Yu J.-H."/>
            <person name="Zhou M."/>
            <person name="Andersen M.R."/>
            <person name="Archer D.B."/>
            <person name="Baker S.E."/>
            <person name="Benoit I."/>
            <person name="Brakhage A.A."/>
            <person name="Braus G.H."/>
            <person name="Fischer R."/>
            <person name="Frisvad J.C."/>
            <person name="Goldman G.H."/>
            <person name="Houbraken J."/>
            <person name="Oakley B."/>
            <person name="Pocsi I."/>
            <person name="Scazzocchio C."/>
            <person name="Seiboth B."/>
            <person name="vanKuyk P.A."/>
            <person name="Wortman J."/>
            <person name="Dyer P.S."/>
            <person name="Grigoriev I.V."/>
        </authorList>
    </citation>
    <scope>NUCLEOTIDE SEQUENCE [LARGE SCALE GENOMIC DNA]</scope>
    <source>
        <strain evidence="2">CBS 101740 / IMI 381727 / IBT 21946</strain>
    </source>
</reference>
<protein>
    <submittedName>
        <fullName evidence="1">Uncharacterized protein</fullName>
    </submittedName>
</protein>
<name>A0A1L9U7E6_ASPBC</name>
<evidence type="ECO:0000313" key="2">
    <source>
        <dbReference type="Proteomes" id="UP000184499"/>
    </source>
</evidence>
<dbReference type="AlphaFoldDB" id="A0A1L9U7E6"/>
<organism evidence="1 2">
    <name type="scientific">Aspergillus brasiliensis (strain CBS 101740 / IMI 381727 / IBT 21946)</name>
    <dbReference type="NCBI Taxonomy" id="767769"/>
    <lineage>
        <taxon>Eukaryota</taxon>
        <taxon>Fungi</taxon>
        <taxon>Dikarya</taxon>
        <taxon>Ascomycota</taxon>
        <taxon>Pezizomycotina</taxon>
        <taxon>Eurotiomycetes</taxon>
        <taxon>Eurotiomycetidae</taxon>
        <taxon>Eurotiales</taxon>
        <taxon>Aspergillaceae</taxon>
        <taxon>Aspergillus</taxon>
        <taxon>Aspergillus subgen. Circumdati</taxon>
    </lineage>
</organism>
<accession>A0A1L9U7E6</accession>